<reference evidence="8 9" key="1">
    <citation type="journal article" date="2016" name="Nat. Commun.">
        <title>Ectomycorrhizal ecology is imprinted in the genome of the dominant symbiotic fungus Cenococcum geophilum.</title>
        <authorList>
            <consortium name="DOE Joint Genome Institute"/>
            <person name="Peter M."/>
            <person name="Kohler A."/>
            <person name="Ohm R.A."/>
            <person name="Kuo A."/>
            <person name="Krutzmann J."/>
            <person name="Morin E."/>
            <person name="Arend M."/>
            <person name="Barry K.W."/>
            <person name="Binder M."/>
            <person name="Choi C."/>
            <person name="Clum A."/>
            <person name="Copeland A."/>
            <person name="Grisel N."/>
            <person name="Haridas S."/>
            <person name="Kipfer T."/>
            <person name="LaButti K."/>
            <person name="Lindquist E."/>
            <person name="Lipzen A."/>
            <person name="Maire R."/>
            <person name="Meier B."/>
            <person name="Mihaltcheva S."/>
            <person name="Molinier V."/>
            <person name="Murat C."/>
            <person name="Poggeler S."/>
            <person name="Quandt C.A."/>
            <person name="Sperisen C."/>
            <person name="Tritt A."/>
            <person name="Tisserant E."/>
            <person name="Crous P.W."/>
            <person name="Henrissat B."/>
            <person name="Nehls U."/>
            <person name="Egli S."/>
            <person name="Spatafora J.W."/>
            <person name="Grigoriev I.V."/>
            <person name="Martin F.M."/>
        </authorList>
    </citation>
    <scope>NUCLEOTIDE SEQUENCE [LARGE SCALE GENOMIC DNA]</scope>
    <source>
        <strain evidence="8 9">CBS 459.81</strain>
    </source>
</reference>
<dbReference type="InterPro" id="IPR001163">
    <property type="entry name" value="Sm_dom_euk/arc"/>
</dbReference>
<dbReference type="PROSITE" id="PS52002">
    <property type="entry name" value="SM"/>
    <property type="match status" value="1"/>
</dbReference>
<comment type="similarity">
    <text evidence="1 6">Belongs to the snRNP Sm proteins family.</text>
</comment>
<dbReference type="GO" id="GO:0003729">
    <property type="term" value="F:mRNA binding"/>
    <property type="evidence" value="ECO:0007669"/>
    <property type="project" value="TreeGrafter"/>
</dbReference>
<comment type="subunit">
    <text evidence="6">Component of the heptameric LSM1-LSM7 complex that forms a seven-membered ring structure with a donut shape.</text>
</comment>
<comment type="function">
    <text evidence="6">Component of the cytoplasmic LSM1-LSM7 complex which is involved in mRNA degradation.</text>
</comment>
<sequence>MDMNDPQPSAPNLSLGSLPPHLLVGHALGGTQVPQLPPQMFITAAQLMDITDKKIMAILRDNQKILGVLRSWDQFGNVLMTDCVERIDATGIYAEIPRGVYIIRGENISMLCEIDLDKEDTPPPGLTLAPVEEVYALMKKEKAERKVKQAKKEKALANLGFVPEYNVEI</sequence>
<evidence type="ECO:0000313" key="8">
    <source>
        <dbReference type="EMBL" id="OCK85763.1"/>
    </source>
</evidence>
<dbReference type="GO" id="GO:0006397">
    <property type="term" value="P:mRNA processing"/>
    <property type="evidence" value="ECO:0007669"/>
    <property type="project" value="UniProtKB-UniRule"/>
</dbReference>
<dbReference type="PANTHER" id="PTHR15588">
    <property type="entry name" value="LSM1"/>
    <property type="match status" value="1"/>
</dbReference>
<organism evidence="8 9">
    <name type="scientific">Lepidopterella palustris CBS 459.81</name>
    <dbReference type="NCBI Taxonomy" id="1314670"/>
    <lineage>
        <taxon>Eukaryota</taxon>
        <taxon>Fungi</taxon>
        <taxon>Dikarya</taxon>
        <taxon>Ascomycota</taxon>
        <taxon>Pezizomycotina</taxon>
        <taxon>Dothideomycetes</taxon>
        <taxon>Pleosporomycetidae</taxon>
        <taxon>Mytilinidiales</taxon>
        <taxon>Argynnaceae</taxon>
        <taxon>Lepidopterella</taxon>
    </lineage>
</organism>
<keyword evidence="2 6" id="KW-0963">Cytoplasm</keyword>
<evidence type="ECO:0000259" key="7">
    <source>
        <dbReference type="PROSITE" id="PS52002"/>
    </source>
</evidence>
<dbReference type="SMART" id="SM00651">
    <property type="entry name" value="Sm"/>
    <property type="match status" value="1"/>
</dbReference>
<dbReference type="SUPFAM" id="SSF50182">
    <property type="entry name" value="Sm-like ribonucleoproteins"/>
    <property type="match status" value="1"/>
</dbReference>
<evidence type="ECO:0000256" key="4">
    <source>
        <dbReference type="ARBA" id="ARBA00022884"/>
    </source>
</evidence>
<feature type="domain" description="Sm" evidence="7">
    <location>
        <begin position="42"/>
        <end position="117"/>
    </location>
</feature>
<dbReference type="Pfam" id="PF01423">
    <property type="entry name" value="LSM"/>
    <property type="match status" value="1"/>
</dbReference>
<dbReference type="GO" id="GO:0000290">
    <property type="term" value="P:deadenylation-dependent decapping of nuclear-transcribed mRNA"/>
    <property type="evidence" value="ECO:0007669"/>
    <property type="project" value="TreeGrafter"/>
</dbReference>
<dbReference type="Proteomes" id="UP000250266">
    <property type="component" value="Unassembled WGS sequence"/>
</dbReference>
<gene>
    <name evidence="6" type="primary">LSM1</name>
    <name evidence="8" type="ORF">K432DRAFT_413131</name>
</gene>
<dbReference type="EMBL" id="KV744814">
    <property type="protein sequence ID" value="OCK85763.1"/>
    <property type="molecule type" value="Genomic_DNA"/>
</dbReference>
<dbReference type="InterPro" id="IPR044642">
    <property type="entry name" value="PTHR15588"/>
</dbReference>
<keyword evidence="3 6" id="KW-0507">mRNA processing</keyword>
<name>A0A8E2EL25_9PEZI</name>
<keyword evidence="4 6" id="KW-0694">RNA-binding</keyword>
<dbReference type="OrthoDB" id="10263346at2759"/>
<evidence type="ECO:0000313" key="9">
    <source>
        <dbReference type="Proteomes" id="UP000250266"/>
    </source>
</evidence>
<keyword evidence="5 6" id="KW-0687">Ribonucleoprotein</keyword>
<dbReference type="GO" id="GO:1990904">
    <property type="term" value="C:ribonucleoprotein complex"/>
    <property type="evidence" value="ECO:0007669"/>
    <property type="project" value="UniProtKB-KW"/>
</dbReference>
<accession>A0A8E2EL25</accession>
<dbReference type="InterPro" id="IPR010920">
    <property type="entry name" value="LSM_dom_sf"/>
</dbReference>
<dbReference type="InterPro" id="IPR034104">
    <property type="entry name" value="Lsm1"/>
</dbReference>
<keyword evidence="9" id="KW-1185">Reference proteome</keyword>
<dbReference type="CDD" id="cd01728">
    <property type="entry name" value="LSm1"/>
    <property type="match status" value="1"/>
</dbReference>
<dbReference type="GO" id="GO:1990726">
    <property type="term" value="C:Lsm1-7-Pat1 complex"/>
    <property type="evidence" value="ECO:0007669"/>
    <property type="project" value="TreeGrafter"/>
</dbReference>
<dbReference type="AlphaFoldDB" id="A0A8E2EL25"/>
<evidence type="ECO:0000256" key="5">
    <source>
        <dbReference type="ARBA" id="ARBA00023274"/>
    </source>
</evidence>
<evidence type="ECO:0000256" key="1">
    <source>
        <dbReference type="ARBA" id="ARBA00006850"/>
    </source>
</evidence>
<evidence type="ECO:0000256" key="3">
    <source>
        <dbReference type="ARBA" id="ARBA00022664"/>
    </source>
</evidence>
<comment type="subcellular location">
    <subcellularLocation>
        <location evidence="6">Cytoplasm</location>
    </subcellularLocation>
    <subcellularLocation>
        <location evidence="6">Cytoplasm</location>
        <location evidence="6">P-body</location>
    </subcellularLocation>
</comment>
<protein>
    <recommendedName>
        <fullName evidence="6">U6 snRNA-associated Sm-like protein LSm1</fullName>
    </recommendedName>
</protein>
<proteinExistence type="inferred from homology"/>
<evidence type="ECO:0000256" key="2">
    <source>
        <dbReference type="ARBA" id="ARBA00022490"/>
    </source>
</evidence>
<dbReference type="PANTHER" id="PTHR15588:SF8">
    <property type="entry name" value="U6 SNRNA-ASSOCIATED SM-LIKE PROTEIN LSM1"/>
    <property type="match status" value="1"/>
</dbReference>
<dbReference type="GO" id="GO:0000932">
    <property type="term" value="C:P-body"/>
    <property type="evidence" value="ECO:0007669"/>
    <property type="project" value="UniProtKB-SubCell"/>
</dbReference>
<dbReference type="InterPro" id="IPR047575">
    <property type="entry name" value="Sm"/>
</dbReference>
<dbReference type="Gene3D" id="2.30.30.100">
    <property type="match status" value="1"/>
</dbReference>
<evidence type="ECO:0000256" key="6">
    <source>
        <dbReference type="RuleBase" id="RU365047"/>
    </source>
</evidence>